<protein>
    <submittedName>
        <fullName evidence="2">Uncharacterized protein</fullName>
    </submittedName>
</protein>
<feature type="region of interest" description="Disordered" evidence="1">
    <location>
        <begin position="29"/>
        <end position="62"/>
    </location>
</feature>
<name>A0A8J5VBD7_ZIZPA</name>
<accession>A0A8J5VBD7</accession>
<reference evidence="2" key="2">
    <citation type="submission" date="2021-02" db="EMBL/GenBank/DDBJ databases">
        <authorList>
            <person name="Kimball J.A."/>
            <person name="Haas M.W."/>
            <person name="Macchietto M."/>
            <person name="Kono T."/>
            <person name="Duquette J."/>
            <person name="Shao M."/>
        </authorList>
    </citation>
    <scope>NUCLEOTIDE SEQUENCE</scope>
    <source>
        <tissue evidence="2">Fresh leaf tissue</tissue>
    </source>
</reference>
<sequence length="87" mass="8813">MASMMGGDFAEAYVLKNAYKEKLRRMEAAEDGKKGRKVEGVVAGSAGQKKTAASGGGGGSGSRGGIFGFMKKKVHPKAAAAMETSGA</sequence>
<comment type="caution">
    <text evidence="2">The sequence shown here is derived from an EMBL/GenBank/DDBJ whole genome shotgun (WGS) entry which is preliminary data.</text>
</comment>
<evidence type="ECO:0000256" key="1">
    <source>
        <dbReference type="SAM" id="MobiDB-lite"/>
    </source>
</evidence>
<dbReference type="Proteomes" id="UP000729402">
    <property type="component" value="Unassembled WGS sequence"/>
</dbReference>
<proteinExistence type="predicted"/>
<gene>
    <name evidence="2" type="ORF">GUJ93_ZPchr0002g26574</name>
</gene>
<feature type="compositionally biased region" description="Low complexity" evidence="1">
    <location>
        <begin position="43"/>
        <end position="53"/>
    </location>
</feature>
<dbReference type="OrthoDB" id="692665at2759"/>
<reference evidence="2" key="1">
    <citation type="journal article" date="2021" name="bioRxiv">
        <title>Whole Genome Assembly and Annotation of Northern Wild Rice, Zizania palustris L., Supports a Whole Genome Duplication in the Zizania Genus.</title>
        <authorList>
            <person name="Haas M."/>
            <person name="Kono T."/>
            <person name="Macchietto M."/>
            <person name="Millas R."/>
            <person name="McGilp L."/>
            <person name="Shao M."/>
            <person name="Duquette J."/>
            <person name="Hirsch C.N."/>
            <person name="Kimball J."/>
        </authorList>
    </citation>
    <scope>NUCLEOTIDE SEQUENCE</scope>
    <source>
        <tissue evidence="2">Fresh leaf tissue</tissue>
    </source>
</reference>
<organism evidence="2 3">
    <name type="scientific">Zizania palustris</name>
    <name type="common">Northern wild rice</name>
    <dbReference type="NCBI Taxonomy" id="103762"/>
    <lineage>
        <taxon>Eukaryota</taxon>
        <taxon>Viridiplantae</taxon>
        <taxon>Streptophyta</taxon>
        <taxon>Embryophyta</taxon>
        <taxon>Tracheophyta</taxon>
        <taxon>Spermatophyta</taxon>
        <taxon>Magnoliopsida</taxon>
        <taxon>Liliopsida</taxon>
        <taxon>Poales</taxon>
        <taxon>Poaceae</taxon>
        <taxon>BOP clade</taxon>
        <taxon>Oryzoideae</taxon>
        <taxon>Oryzeae</taxon>
        <taxon>Zizaniinae</taxon>
        <taxon>Zizania</taxon>
    </lineage>
</organism>
<evidence type="ECO:0000313" key="3">
    <source>
        <dbReference type="Proteomes" id="UP000729402"/>
    </source>
</evidence>
<dbReference type="AlphaFoldDB" id="A0A8J5VBD7"/>
<evidence type="ECO:0000313" key="2">
    <source>
        <dbReference type="EMBL" id="KAG8059130.1"/>
    </source>
</evidence>
<dbReference type="PANTHER" id="PTHR34950">
    <property type="entry name" value="OS04G0457400 PROTEIN"/>
    <property type="match status" value="1"/>
</dbReference>
<dbReference type="EMBL" id="JAAALK010000287">
    <property type="protein sequence ID" value="KAG8059130.1"/>
    <property type="molecule type" value="Genomic_DNA"/>
</dbReference>
<keyword evidence="3" id="KW-1185">Reference proteome</keyword>
<dbReference type="PANTHER" id="PTHR34950:SF1">
    <property type="entry name" value="OS04G0457400 PROTEIN"/>
    <property type="match status" value="1"/>
</dbReference>
<feature type="compositionally biased region" description="Basic and acidic residues" evidence="1">
    <location>
        <begin position="29"/>
        <end position="39"/>
    </location>
</feature>